<dbReference type="InterPro" id="IPR000160">
    <property type="entry name" value="GGDEF_dom"/>
</dbReference>
<reference evidence="3" key="1">
    <citation type="submission" date="2021-05" db="EMBL/GenBank/DDBJ databases">
        <title>Novel Bacillus species.</title>
        <authorList>
            <person name="Liu G."/>
        </authorList>
    </citation>
    <scope>NUCLEOTIDE SEQUENCE</scope>
    <source>
        <strain evidence="3 5">FJAT-50051</strain>
    </source>
</reference>
<comment type="caution">
    <text evidence="3">The sequence shown here is derived from an EMBL/GenBank/DDBJ whole genome shotgun (WGS) entry which is preliminary data.</text>
</comment>
<dbReference type="CDD" id="cd01949">
    <property type="entry name" value="GGDEF"/>
    <property type="match status" value="1"/>
</dbReference>
<keyword evidence="5" id="KW-1185">Reference proteome</keyword>
<keyword evidence="1" id="KW-0812">Transmembrane</keyword>
<dbReference type="PANTHER" id="PTHR45138">
    <property type="entry name" value="REGULATORY COMPONENTS OF SENSORY TRANSDUCTION SYSTEM"/>
    <property type="match status" value="1"/>
</dbReference>
<dbReference type="GO" id="GO:0052621">
    <property type="term" value="F:diguanylate cyclase activity"/>
    <property type="evidence" value="ECO:0007669"/>
    <property type="project" value="TreeGrafter"/>
</dbReference>
<dbReference type="AlphaFoldDB" id="A0A942T2D7"/>
<protein>
    <submittedName>
        <fullName evidence="3">GGDEF domain-containing protein</fullName>
    </submittedName>
</protein>
<dbReference type="PROSITE" id="PS50887">
    <property type="entry name" value="GGDEF"/>
    <property type="match status" value="1"/>
</dbReference>
<evidence type="ECO:0000313" key="4">
    <source>
        <dbReference type="EMBL" id="MCH6269289.1"/>
    </source>
</evidence>
<keyword evidence="1" id="KW-1133">Transmembrane helix</keyword>
<dbReference type="NCBIfam" id="TIGR00254">
    <property type="entry name" value="GGDEF"/>
    <property type="match status" value="1"/>
</dbReference>
<dbReference type="Pfam" id="PF00990">
    <property type="entry name" value="GGDEF"/>
    <property type="match status" value="1"/>
</dbReference>
<dbReference type="PANTHER" id="PTHR45138:SF9">
    <property type="entry name" value="DIGUANYLATE CYCLASE DGCM-RELATED"/>
    <property type="match status" value="1"/>
</dbReference>
<feature type="transmembrane region" description="Helical" evidence="1">
    <location>
        <begin position="41"/>
        <end position="71"/>
    </location>
</feature>
<gene>
    <name evidence="4" type="ORF">KHB02_027545</name>
    <name evidence="3" type="ORF">KHB02_20985</name>
</gene>
<dbReference type="Proteomes" id="UP000677265">
    <property type="component" value="Unassembled WGS sequence"/>
</dbReference>
<dbReference type="InterPro" id="IPR050469">
    <property type="entry name" value="Diguanylate_Cyclase"/>
</dbReference>
<accession>A0A942T2D7</accession>
<evidence type="ECO:0000313" key="3">
    <source>
        <dbReference type="EMBL" id="MBS4183871.1"/>
    </source>
</evidence>
<evidence type="ECO:0000256" key="1">
    <source>
        <dbReference type="SAM" id="Phobius"/>
    </source>
</evidence>
<dbReference type="EMBL" id="JAGYPE020000089">
    <property type="protein sequence ID" value="MCH6269289.1"/>
    <property type="molecule type" value="Genomic_DNA"/>
</dbReference>
<proteinExistence type="predicted"/>
<dbReference type="EMBL" id="JAGYPE010000004">
    <property type="protein sequence ID" value="MBS4183871.1"/>
    <property type="molecule type" value="Genomic_DNA"/>
</dbReference>
<evidence type="ECO:0000259" key="2">
    <source>
        <dbReference type="PROSITE" id="PS50887"/>
    </source>
</evidence>
<feature type="domain" description="GGDEF" evidence="2">
    <location>
        <begin position="160"/>
        <end position="287"/>
    </location>
</feature>
<dbReference type="Gene3D" id="3.30.70.270">
    <property type="match status" value="1"/>
</dbReference>
<dbReference type="InterPro" id="IPR029787">
    <property type="entry name" value="Nucleotide_cyclase"/>
</dbReference>
<feature type="transmembrane region" description="Helical" evidence="1">
    <location>
        <begin position="12"/>
        <end position="29"/>
    </location>
</feature>
<dbReference type="InterPro" id="IPR043128">
    <property type="entry name" value="Rev_trsase/Diguanyl_cyclase"/>
</dbReference>
<dbReference type="SUPFAM" id="SSF55073">
    <property type="entry name" value="Nucleotide cyclase"/>
    <property type="match status" value="1"/>
</dbReference>
<name>A0A942T2D7_9BACI</name>
<evidence type="ECO:0000313" key="5">
    <source>
        <dbReference type="Proteomes" id="UP000677265"/>
    </source>
</evidence>
<organism evidence="3">
    <name type="scientific">Neobacillus citreus</name>
    <dbReference type="NCBI Taxonomy" id="2833578"/>
    <lineage>
        <taxon>Bacteria</taxon>
        <taxon>Bacillati</taxon>
        <taxon>Bacillota</taxon>
        <taxon>Bacilli</taxon>
        <taxon>Bacillales</taxon>
        <taxon>Bacillaceae</taxon>
        <taxon>Neobacillus</taxon>
    </lineage>
</organism>
<sequence>MKSLSINTRKIPLPLLSLCVFIILIPDSLDDYERFYIDDLSWFALLIPCFIFSYYLGLYGGVFAGIIVNAYHLSWFFYEKKFHSVNVIDENSALHIGISLITLSCSIGVGALAEKLINRQLKIQELNEKLTKMALYDSLTGLPNRHYFIRELESALKKKDQSYLMFIDLDGFKKVNDRYGHEVGDKLLIEVSRKLLEIENEGTFVGRLGGDEFTVLLKGANLHQAEAQANRILNLLQISVHDCKISASIGLAMCQPKDTPASILKLADLAMYKSKSAGKNTVNLAYSME</sequence>
<dbReference type="RefSeq" id="WP_213143803.1">
    <property type="nucleotide sequence ID" value="NZ_JAGYPE020000089.1"/>
</dbReference>
<feature type="transmembrane region" description="Helical" evidence="1">
    <location>
        <begin position="92"/>
        <end position="113"/>
    </location>
</feature>
<dbReference type="SMART" id="SM00267">
    <property type="entry name" value="GGDEF"/>
    <property type="match status" value="1"/>
</dbReference>
<keyword evidence="1" id="KW-0472">Membrane</keyword>